<dbReference type="PANTHER" id="PTHR43023">
    <property type="entry name" value="PROTEIN TRIGALACTOSYLDIACYLGLYCEROL 3, CHLOROPLASTIC"/>
    <property type="match status" value="1"/>
</dbReference>
<evidence type="ECO:0000313" key="6">
    <source>
        <dbReference type="Proteomes" id="UP000551327"/>
    </source>
</evidence>
<dbReference type="PROSITE" id="PS50893">
    <property type="entry name" value="ABC_TRANSPORTER_2"/>
    <property type="match status" value="1"/>
</dbReference>
<dbReference type="InterPro" id="IPR017871">
    <property type="entry name" value="ABC_transporter-like_CS"/>
</dbReference>
<sequence length="286" mass="30364">MDQPAPHLPAETGDATDPIVIEGLVNRFGDHVIHRDLSLRVRKGEILGVVGGSGTGKSVLMRSIIGLQVPAAGSITVLGRSITDARDDDDIDIRARWGVLFQGGALFSTLTVGENVEVPLREFYPELGDALLHEIAAYKVMLSGLPEEAVGKYPAELSGGMKKRAGLARALALDPELLFLDEPTAGLDPIGAAAFDRLTRALQETLGLTVFLITHDLDTLYEICDRVAVLADGRVIAVGTIPELLATDHPWIQQYFNGPRGRAARDSRARAGAAADMVDKSAAGGA</sequence>
<keyword evidence="1" id="KW-0813">Transport</keyword>
<gene>
    <name evidence="5" type="ORF">H7F53_14925</name>
</gene>
<protein>
    <submittedName>
        <fullName evidence="5">ATP-binding cassette domain-containing protein</fullName>
    </submittedName>
</protein>
<reference evidence="5 6" key="1">
    <citation type="submission" date="2020-08" db="EMBL/GenBank/DDBJ databases">
        <title>The genome sequence of type strain Novosphingobium piscinae KCTC 42194.</title>
        <authorList>
            <person name="Liu Y."/>
        </authorList>
    </citation>
    <scope>NUCLEOTIDE SEQUENCE [LARGE SCALE GENOMIC DNA]</scope>
    <source>
        <strain evidence="5 6">KCTC 42194</strain>
    </source>
</reference>
<evidence type="ECO:0000259" key="4">
    <source>
        <dbReference type="PROSITE" id="PS50893"/>
    </source>
</evidence>
<keyword evidence="6" id="KW-1185">Reference proteome</keyword>
<feature type="domain" description="ABC transporter" evidence="4">
    <location>
        <begin position="19"/>
        <end position="257"/>
    </location>
</feature>
<name>A0A7X1G1U2_9SPHN</name>
<keyword evidence="3 5" id="KW-0067">ATP-binding</keyword>
<dbReference type="SUPFAM" id="SSF52540">
    <property type="entry name" value="P-loop containing nucleoside triphosphate hydrolases"/>
    <property type="match status" value="1"/>
</dbReference>
<dbReference type="RefSeq" id="WP_185680298.1">
    <property type="nucleotide sequence ID" value="NZ_JACLAX010000019.1"/>
</dbReference>
<keyword evidence="2" id="KW-0547">Nucleotide-binding</keyword>
<dbReference type="GO" id="GO:0005524">
    <property type="term" value="F:ATP binding"/>
    <property type="evidence" value="ECO:0007669"/>
    <property type="project" value="UniProtKB-KW"/>
</dbReference>
<dbReference type="EMBL" id="JACLAX010000019">
    <property type="protein sequence ID" value="MBC2670442.1"/>
    <property type="molecule type" value="Genomic_DNA"/>
</dbReference>
<proteinExistence type="predicted"/>
<dbReference type="PROSITE" id="PS00211">
    <property type="entry name" value="ABC_TRANSPORTER_1"/>
    <property type="match status" value="1"/>
</dbReference>
<evidence type="ECO:0000313" key="5">
    <source>
        <dbReference type="EMBL" id="MBC2670442.1"/>
    </source>
</evidence>
<dbReference type="PANTHER" id="PTHR43023:SF3">
    <property type="entry name" value="PROTEIN TRIGALACTOSYLDIACYLGLYCEROL 3, CHLOROPLASTIC"/>
    <property type="match status" value="1"/>
</dbReference>
<dbReference type="SMART" id="SM00382">
    <property type="entry name" value="AAA"/>
    <property type="match status" value="1"/>
</dbReference>
<organism evidence="5 6">
    <name type="scientific">Novosphingobium piscinae</name>
    <dbReference type="NCBI Taxonomy" id="1507448"/>
    <lineage>
        <taxon>Bacteria</taxon>
        <taxon>Pseudomonadati</taxon>
        <taxon>Pseudomonadota</taxon>
        <taxon>Alphaproteobacteria</taxon>
        <taxon>Sphingomonadales</taxon>
        <taxon>Sphingomonadaceae</taxon>
        <taxon>Novosphingobium</taxon>
    </lineage>
</organism>
<evidence type="ECO:0000256" key="2">
    <source>
        <dbReference type="ARBA" id="ARBA00022741"/>
    </source>
</evidence>
<dbReference type="InterPro" id="IPR027417">
    <property type="entry name" value="P-loop_NTPase"/>
</dbReference>
<evidence type="ECO:0000256" key="1">
    <source>
        <dbReference type="ARBA" id="ARBA00022448"/>
    </source>
</evidence>
<comment type="caution">
    <text evidence="5">The sequence shown here is derived from an EMBL/GenBank/DDBJ whole genome shotgun (WGS) entry which is preliminary data.</text>
</comment>
<dbReference type="InterPro" id="IPR003439">
    <property type="entry name" value="ABC_transporter-like_ATP-bd"/>
</dbReference>
<evidence type="ECO:0000256" key="3">
    <source>
        <dbReference type="ARBA" id="ARBA00022840"/>
    </source>
</evidence>
<dbReference type="InterPro" id="IPR003593">
    <property type="entry name" value="AAA+_ATPase"/>
</dbReference>
<dbReference type="Pfam" id="PF00005">
    <property type="entry name" value="ABC_tran"/>
    <property type="match status" value="1"/>
</dbReference>
<dbReference type="Proteomes" id="UP000551327">
    <property type="component" value="Unassembled WGS sequence"/>
</dbReference>
<dbReference type="AlphaFoldDB" id="A0A7X1G1U2"/>
<accession>A0A7X1G1U2</accession>
<dbReference type="GO" id="GO:0016887">
    <property type="term" value="F:ATP hydrolysis activity"/>
    <property type="evidence" value="ECO:0007669"/>
    <property type="project" value="InterPro"/>
</dbReference>
<dbReference type="Gene3D" id="3.40.50.300">
    <property type="entry name" value="P-loop containing nucleotide triphosphate hydrolases"/>
    <property type="match status" value="1"/>
</dbReference>